<keyword evidence="7" id="KW-1133">Transmembrane helix</keyword>
<proteinExistence type="predicted"/>
<organism evidence="8 9">
    <name type="scientific">Setaria viridis</name>
    <name type="common">Green bristlegrass</name>
    <name type="synonym">Setaria italica subsp. viridis</name>
    <dbReference type="NCBI Taxonomy" id="4556"/>
    <lineage>
        <taxon>Eukaryota</taxon>
        <taxon>Viridiplantae</taxon>
        <taxon>Streptophyta</taxon>
        <taxon>Embryophyta</taxon>
        <taxon>Tracheophyta</taxon>
        <taxon>Spermatophyta</taxon>
        <taxon>Magnoliopsida</taxon>
        <taxon>Liliopsida</taxon>
        <taxon>Poales</taxon>
        <taxon>Poaceae</taxon>
        <taxon>PACMAD clade</taxon>
        <taxon>Panicoideae</taxon>
        <taxon>Panicodae</taxon>
        <taxon>Paniceae</taxon>
        <taxon>Cenchrinae</taxon>
        <taxon>Setaria</taxon>
    </lineage>
</organism>
<dbReference type="EMBL" id="CM016554">
    <property type="protein sequence ID" value="TKW29853.1"/>
    <property type="molecule type" value="Genomic_DNA"/>
</dbReference>
<keyword evidence="9" id="KW-1185">Reference proteome</keyword>
<feature type="region of interest" description="Disordered" evidence="6">
    <location>
        <begin position="65"/>
        <end position="88"/>
    </location>
</feature>
<evidence type="ECO:0000256" key="7">
    <source>
        <dbReference type="SAM" id="Phobius"/>
    </source>
</evidence>
<feature type="transmembrane region" description="Helical" evidence="7">
    <location>
        <begin position="97"/>
        <end position="120"/>
    </location>
</feature>
<keyword evidence="4 7" id="KW-0472">Membrane</keyword>
<protein>
    <submittedName>
        <fullName evidence="8">Uncharacterized protein</fullName>
    </submittedName>
</protein>
<dbReference type="InterPro" id="IPR003406">
    <property type="entry name" value="Glyco_trans_14"/>
</dbReference>
<evidence type="ECO:0000256" key="1">
    <source>
        <dbReference type="ARBA" id="ARBA00004606"/>
    </source>
</evidence>
<dbReference type="Pfam" id="PF02485">
    <property type="entry name" value="Branch"/>
    <property type="match status" value="1"/>
</dbReference>
<evidence type="ECO:0000256" key="4">
    <source>
        <dbReference type="ARBA" id="ARBA00023136"/>
    </source>
</evidence>
<evidence type="ECO:0000256" key="6">
    <source>
        <dbReference type="SAM" id="MobiDB-lite"/>
    </source>
</evidence>
<reference evidence="8" key="1">
    <citation type="submission" date="2019-03" db="EMBL/GenBank/DDBJ databases">
        <title>WGS assembly of Setaria viridis.</title>
        <authorList>
            <person name="Huang P."/>
            <person name="Jenkins J."/>
            <person name="Grimwood J."/>
            <person name="Barry K."/>
            <person name="Healey A."/>
            <person name="Mamidi S."/>
            <person name="Sreedasyam A."/>
            <person name="Shu S."/>
            <person name="Feldman M."/>
            <person name="Wu J."/>
            <person name="Yu Y."/>
            <person name="Chen C."/>
            <person name="Johnson J."/>
            <person name="Rokhsar D."/>
            <person name="Baxter I."/>
            <person name="Schmutz J."/>
            <person name="Brutnell T."/>
            <person name="Kellogg E."/>
        </authorList>
    </citation>
    <scope>NUCLEOTIDE SEQUENCE [LARGE SCALE GENOMIC DNA]</scope>
</reference>
<evidence type="ECO:0000313" key="9">
    <source>
        <dbReference type="Proteomes" id="UP000298652"/>
    </source>
</evidence>
<dbReference type="PANTHER" id="PTHR31042">
    <property type="entry name" value="CORE-2/I-BRANCHING BETA-1,6-N-ACETYLGLUCOSAMINYLTRANSFERASE FAMILY PROTEIN-RELATED"/>
    <property type="match status" value="1"/>
</dbReference>
<keyword evidence="3" id="KW-0808">Transferase</keyword>
<dbReference type="PANTHER" id="PTHR31042:SF128">
    <property type="entry name" value="EXPRESSED PROTEIN"/>
    <property type="match status" value="1"/>
</dbReference>
<gene>
    <name evidence="8" type="ORF">SEVIR_3G422400v2</name>
</gene>
<accession>A0A4U6VNC8</accession>
<dbReference type="AlphaFoldDB" id="A0A4U6VNC8"/>
<dbReference type="GO" id="GO:0016020">
    <property type="term" value="C:membrane"/>
    <property type="evidence" value="ECO:0007669"/>
    <property type="project" value="UniProtKB-SubCell"/>
</dbReference>
<sequence>MHGLQVETACSFLQNSLHVRRRRAGRDRGQPLNQTIPESKSETTMHCYFLHPKKSHSAEIRMLGGVADDNGKDGGSNPAPTRPPPGRAALPTQLLRPLLLVALLATCFLAVVVLLGGSAYSVLPRLSVPADAALHAPPSSSLPQRVRLRQAPLERWTRAPSTAWHDMTDEELLWAASWRPTKTGRYPYRRVPKVAFLFLTRGPLPLAPLWERFFAGAGRELYSVYVHAMPGYHRPDDFPPSSPFHRRQVPSQVVEWGEVSMVDAERRLLANALLDPANERFVLVSESCIPLFGFPVVYDYLTRSRQSFVSSYDDTGPGGRGRYPGGLAPEVSLEQWRKGSQWFEMDRALAVVVVADERYYPKFREHCIPTCYTDEHYVQTVLSIEAQGRVANRSVTWTDWSWGGAHPATFWEAHVDEAFLKRLTTKAGQGNCTYNGWTSELCFLFARKFAPNALQPLLTLAPKMLGYG</sequence>
<dbReference type="OMA" id="IVYHYLS"/>
<keyword evidence="7" id="KW-0812">Transmembrane</keyword>
<keyword evidence="2" id="KW-0328">Glycosyltransferase</keyword>
<keyword evidence="5" id="KW-0325">Glycoprotein</keyword>
<comment type="subcellular location">
    <subcellularLocation>
        <location evidence="1">Membrane</location>
        <topology evidence="1">Single-pass type II membrane protein</topology>
    </subcellularLocation>
</comment>
<dbReference type="InterPro" id="IPR044174">
    <property type="entry name" value="BC10-like"/>
</dbReference>
<evidence type="ECO:0000256" key="2">
    <source>
        <dbReference type="ARBA" id="ARBA00022676"/>
    </source>
</evidence>
<dbReference type="GO" id="GO:0016757">
    <property type="term" value="F:glycosyltransferase activity"/>
    <property type="evidence" value="ECO:0007669"/>
    <property type="project" value="UniProtKB-KW"/>
</dbReference>
<evidence type="ECO:0000313" key="8">
    <source>
        <dbReference type="EMBL" id="TKW29853.1"/>
    </source>
</evidence>
<name>A0A4U6VNC8_SETVI</name>
<dbReference type="Proteomes" id="UP000298652">
    <property type="component" value="Chromosome 3"/>
</dbReference>
<evidence type="ECO:0000256" key="3">
    <source>
        <dbReference type="ARBA" id="ARBA00022679"/>
    </source>
</evidence>
<evidence type="ECO:0000256" key="5">
    <source>
        <dbReference type="ARBA" id="ARBA00023180"/>
    </source>
</evidence>
<dbReference type="Gramene" id="TKW29853">
    <property type="protein sequence ID" value="TKW29853"/>
    <property type="gene ID" value="SEVIR_3G422400v2"/>
</dbReference>